<sequence>MKIITLCGSTKFKEAFEQANAFLTLQGNIVISLAFFEQSEGFEITEKQAELLGNLHFRKIDISDEIFVVDVNGYIGSSTRREIEYAKEKGKAIRYYSNGEISSNVLRTMKPNELI</sequence>
<dbReference type="RefSeq" id="WP_209869062.1">
    <property type="nucleotide sequence ID" value="NZ_JAGGLV010000001.1"/>
</dbReference>
<evidence type="ECO:0000313" key="2">
    <source>
        <dbReference type="Proteomes" id="UP000773462"/>
    </source>
</evidence>
<organism evidence="1 2">
    <name type="scientific">Paenibacillus silagei</name>
    <dbReference type="NCBI Taxonomy" id="1670801"/>
    <lineage>
        <taxon>Bacteria</taxon>
        <taxon>Bacillati</taxon>
        <taxon>Bacillota</taxon>
        <taxon>Bacilli</taxon>
        <taxon>Bacillales</taxon>
        <taxon>Paenibacillaceae</taxon>
        <taxon>Paenibacillus</taxon>
    </lineage>
</organism>
<dbReference type="EMBL" id="JAGGLV010000001">
    <property type="protein sequence ID" value="MBP2110443.1"/>
    <property type="molecule type" value="Genomic_DNA"/>
</dbReference>
<gene>
    <name evidence="1" type="ORF">J2Z70_000582</name>
</gene>
<dbReference type="Proteomes" id="UP000773462">
    <property type="component" value="Unassembled WGS sequence"/>
</dbReference>
<comment type="caution">
    <text evidence="1">The sequence shown here is derived from an EMBL/GenBank/DDBJ whole genome shotgun (WGS) entry which is preliminary data.</text>
</comment>
<proteinExistence type="predicted"/>
<name>A0ABS4NK76_9BACL</name>
<accession>A0ABS4NK76</accession>
<keyword evidence="2" id="KW-1185">Reference proteome</keyword>
<evidence type="ECO:0000313" key="1">
    <source>
        <dbReference type="EMBL" id="MBP2110443.1"/>
    </source>
</evidence>
<reference evidence="1 2" key="1">
    <citation type="submission" date="2021-03" db="EMBL/GenBank/DDBJ databases">
        <title>Genomic Encyclopedia of Type Strains, Phase IV (KMG-IV): sequencing the most valuable type-strain genomes for metagenomic binning, comparative biology and taxonomic classification.</title>
        <authorList>
            <person name="Goeker M."/>
        </authorList>
    </citation>
    <scope>NUCLEOTIDE SEQUENCE [LARGE SCALE GENOMIC DNA]</scope>
    <source>
        <strain evidence="1 2">DSM 101953</strain>
    </source>
</reference>
<protein>
    <submittedName>
        <fullName evidence="1">Uncharacterized protein YkuJ</fullName>
    </submittedName>
</protein>